<evidence type="ECO:0000313" key="2">
    <source>
        <dbReference type="EMBL" id="WVZ83787.1"/>
    </source>
</evidence>
<sequence length="54" mass="5970">MEIPRCKGGLTVSSRLLSLSRRPPPLLSPHRGSLPHWQSPPTPPSTPPSPRRRP</sequence>
<feature type="compositionally biased region" description="Pro residues" evidence="1">
    <location>
        <begin position="38"/>
        <end position="54"/>
    </location>
</feature>
<keyword evidence="3" id="KW-1185">Reference proteome</keyword>
<dbReference type="EMBL" id="CP144751">
    <property type="protein sequence ID" value="WVZ83787.1"/>
    <property type="molecule type" value="Genomic_DNA"/>
</dbReference>
<reference evidence="2 3" key="1">
    <citation type="submission" date="2024-02" db="EMBL/GenBank/DDBJ databases">
        <title>High-quality chromosome-scale genome assembly of Pensacola bahiagrass (Paspalum notatum Flugge var. saurae).</title>
        <authorList>
            <person name="Vega J.M."/>
            <person name="Podio M."/>
            <person name="Orjuela J."/>
            <person name="Siena L.A."/>
            <person name="Pessino S.C."/>
            <person name="Combes M.C."/>
            <person name="Mariac C."/>
            <person name="Albertini E."/>
            <person name="Pupilli F."/>
            <person name="Ortiz J.P.A."/>
            <person name="Leblanc O."/>
        </authorList>
    </citation>
    <scope>NUCLEOTIDE SEQUENCE [LARGE SCALE GENOMIC DNA]</scope>
    <source>
        <strain evidence="2">R1</strain>
        <tissue evidence="2">Leaf</tissue>
    </source>
</reference>
<feature type="region of interest" description="Disordered" evidence="1">
    <location>
        <begin position="15"/>
        <end position="54"/>
    </location>
</feature>
<evidence type="ECO:0000313" key="3">
    <source>
        <dbReference type="Proteomes" id="UP001341281"/>
    </source>
</evidence>
<accession>A0AAQ3X349</accession>
<evidence type="ECO:0000256" key="1">
    <source>
        <dbReference type="SAM" id="MobiDB-lite"/>
    </source>
</evidence>
<protein>
    <submittedName>
        <fullName evidence="2">Uncharacterized protein</fullName>
    </submittedName>
</protein>
<organism evidence="2 3">
    <name type="scientific">Paspalum notatum var. saurae</name>
    <dbReference type="NCBI Taxonomy" id="547442"/>
    <lineage>
        <taxon>Eukaryota</taxon>
        <taxon>Viridiplantae</taxon>
        <taxon>Streptophyta</taxon>
        <taxon>Embryophyta</taxon>
        <taxon>Tracheophyta</taxon>
        <taxon>Spermatophyta</taxon>
        <taxon>Magnoliopsida</taxon>
        <taxon>Liliopsida</taxon>
        <taxon>Poales</taxon>
        <taxon>Poaceae</taxon>
        <taxon>PACMAD clade</taxon>
        <taxon>Panicoideae</taxon>
        <taxon>Andropogonodae</taxon>
        <taxon>Paspaleae</taxon>
        <taxon>Paspalinae</taxon>
        <taxon>Paspalum</taxon>
    </lineage>
</organism>
<gene>
    <name evidence="2" type="ORF">U9M48_030890</name>
</gene>
<dbReference type="Proteomes" id="UP001341281">
    <property type="component" value="Chromosome 07"/>
</dbReference>
<proteinExistence type="predicted"/>
<dbReference type="AlphaFoldDB" id="A0AAQ3X349"/>
<name>A0AAQ3X349_PASNO</name>